<dbReference type="AlphaFoldDB" id="A0A8H7E7M8"/>
<dbReference type="InterPro" id="IPR046536">
    <property type="entry name" value="DUF6601"/>
</dbReference>
<keyword evidence="2" id="KW-1133">Transmembrane helix</keyword>
<feature type="compositionally biased region" description="Polar residues" evidence="1">
    <location>
        <begin position="1"/>
        <end position="11"/>
    </location>
</feature>
<evidence type="ECO:0000313" key="3">
    <source>
        <dbReference type="EMBL" id="KAF7511213.1"/>
    </source>
</evidence>
<dbReference type="EMBL" id="JAACFV010000022">
    <property type="protein sequence ID" value="KAF7511213.1"/>
    <property type="molecule type" value="Genomic_DNA"/>
</dbReference>
<feature type="region of interest" description="Disordered" evidence="1">
    <location>
        <begin position="1"/>
        <end position="25"/>
    </location>
</feature>
<evidence type="ECO:0008006" key="5">
    <source>
        <dbReference type="Google" id="ProtNLM"/>
    </source>
</evidence>
<protein>
    <recommendedName>
        <fullName evidence="5">Subtilisin-like serine protease</fullName>
    </recommendedName>
</protein>
<sequence length="321" mass="37501">MLPFSKPNQLVHNPEPKGTTQPEQATVPGQPLLALHDSAGVDKLLASELYAHDLETMAPRLWIMTTFSSANINSLHRQRVKGREILITEDPRLHLVWHHNRIFIKPIPRCLLSHEFWQKYLDKSSDRLGDSRERLQRVALGFLRTYRYLIQHESDLKIAQQDNLCLIPQDVDWPSFCRFASGLANIEDAEVSGRYCYGELRLTRLNIYAPVLLRKFHYEQIHGQYSDFFGRLFGPVLFIFAIVSIILNSMQVELVVEQLTAAQWRSFWMVSRWFSILSLGGAAMIAAWLALLWLWVFLDEWVYTVRRKRGKRWRYHGQPPC</sequence>
<gene>
    <name evidence="3" type="ORF">GJ744_005110</name>
</gene>
<feature type="transmembrane region" description="Helical" evidence="2">
    <location>
        <begin position="273"/>
        <end position="298"/>
    </location>
</feature>
<evidence type="ECO:0000256" key="2">
    <source>
        <dbReference type="SAM" id="Phobius"/>
    </source>
</evidence>
<comment type="caution">
    <text evidence="3">The sequence shown here is derived from an EMBL/GenBank/DDBJ whole genome shotgun (WGS) entry which is preliminary data.</text>
</comment>
<keyword evidence="2" id="KW-0812">Transmembrane</keyword>
<evidence type="ECO:0000313" key="4">
    <source>
        <dbReference type="Proteomes" id="UP000606974"/>
    </source>
</evidence>
<organism evidence="3 4">
    <name type="scientific">Endocarpon pusillum</name>
    <dbReference type="NCBI Taxonomy" id="364733"/>
    <lineage>
        <taxon>Eukaryota</taxon>
        <taxon>Fungi</taxon>
        <taxon>Dikarya</taxon>
        <taxon>Ascomycota</taxon>
        <taxon>Pezizomycotina</taxon>
        <taxon>Eurotiomycetes</taxon>
        <taxon>Chaetothyriomycetidae</taxon>
        <taxon>Verrucariales</taxon>
        <taxon>Verrucariaceae</taxon>
        <taxon>Endocarpon</taxon>
    </lineage>
</organism>
<dbReference type="Pfam" id="PF20246">
    <property type="entry name" value="DUF6601"/>
    <property type="match status" value="1"/>
</dbReference>
<reference evidence="3" key="1">
    <citation type="submission" date="2020-02" db="EMBL/GenBank/DDBJ databases">
        <authorList>
            <person name="Palmer J.M."/>
        </authorList>
    </citation>
    <scope>NUCLEOTIDE SEQUENCE</scope>
    <source>
        <strain evidence="3">EPUS1.4</strain>
        <tissue evidence="3">Thallus</tissue>
    </source>
</reference>
<keyword evidence="2" id="KW-0472">Membrane</keyword>
<name>A0A8H7E7M8_9EURO</name>
<keyword evidence="4" id="KW-1185">Reference proteome</keyword>
<dbReference type="OrthoDB" id="5086500at2759"/>
<proteinExistence type="predicted"/>
<dbReference type="PANTHER" id="PTHR34414">
    <property type="entry name" value="HET DOMAIN-CONTAINING PROTEIN-RELATED"/>
    <property type="match status" value="1"/>
</dbReference>
<dbReference type="PANTHER" id="PTHR34414:SF1">
    <property type="entry name" value="SUBTILISIN-LIKE SERINE PROTEASE"/>
    <property type="match status" value="1"/>
</dbReference>
<dbReference type="Proteomes" id="UP000606974">
    <property type="component" value="Unassembled WGS sequence"/>
</dbReference>
<feature type="transmembrane region" description="Helical" evidence="2">
    <location>
        <begin position="228"/>
        <end position="247"/>
    </location>
</feature>
<accession>A0A8H7E7M8</accession>
<evidence type="ECO:0000256" key="1">
    <source>
        <dbReference type="SAM" id="MobiDB-lite"/>
    </source>
</evidence>